<reference evidence="2 3" key="1">
    <citation type="submission" date="2024-02" db="EMBL/GenBank/DDBJ databases">
        <authorList>
            <person name="Chen Y."/>
            <person name="Shah S."/>
            <person name="Dougan E. K."/>
            <person name="Thang M."/>
            <person name="Chan C."/>
        </authorList>
    </citation>
    <scope>NUCLEOTIDE SEQUENCE [LARGE SCALE GENOMIC DNA]</scope>
</reference>
<dbReference type="Proteomes" id="UP001642464">
    <property type="component" value="Unassembled WGS sequence"/>
</dbReference>
<keyword evidence="2" id="KW-0223">Dioxygenase</keyword>
<evidence type="ECO:0000313" key="3">
    <source>
        <dbReference type="Proteomes" id="UP001642464"/>
    </source>
</evidence>
<evidence type="ECO:0000313" key="2">
    <source>
        <dbReference type="EMBL" id="CAK9094773.1"/>
    </source>
</evidence>
<dbReference type="EMBL" id="CAXAMM010040685">
    <property type="protein sequence ID" value="CAK9094773.1"/>
    <property type="molecule type" value="Genomic_DNA"/>
</dbReference>
<protein>
    <submittedName>
        <fullName evidence="2">Fe2OG dioxygenase domain-containing protein</fullName>
    </submittedName>
</protein>
<proteinExistence type="predicted"/>
<accession>A0ABP0R2G1</accession>
<evidence type="ECO:0000313" key="1">
    <source>
        <dbReference type="EMBL" id="CAK9094636.1"/>
    </source>
</evidence>
<dbReference type="EMBL" id="CAXAMM010040673">
    <property type="protein sequence ID" value="CAK9094636.1"/>
    <property type="molecule type" value="Genomic_DNA"/>
</dbReference>
<comment type="caution">
    <text evidence="2">The sequence shown here is derived from an EMBL/GenBank/DDBJ whole genome shotgun (WGS) entry which is preliminary data.</text>
</comment>
<organism evidence="2 3">
    <name type="scientific">Durusdinium trenchii</name>
    <dbReference type="NCBI Taxonomy" id="1381693"/>
    <lineage>
        <taxon>Eukaryota</taxon>
        <taxon>Sar</taxon>
        <taxon>Alveolata</taxon>
        <taxon>Dinophyceae</taxon>
        <taxon>Suessiales</taxon>
        <taxon>Symbiodiniaceae</taxon>
        <taxon>Durusdinium</taxon>
    </lineage>
</organism>
<name>A0ABP0R2G1_9DINO</name>
<keyword evidence="3" id="KW-1185">Reference proteome</keyword>
<dbReference type="GO" id="GO:0051213">
    <property type="term" value="F:dioxygenase activity"/>
    <property type="evidence" value="ECO:0007669"/>
    <property type="project" value="UniProtKB-KW"/>
</dbReference>
<keyword evidence="2" id="KW-0560">Oxidoreductase</keyword>
<sequence>MKGQGGPAPADYGAVESGENGKKGGIVTEEERAKQRAKPSWKDLPPLLLPWFLFGMVLLSTALVQGSTLCILALSASGLLSIGFLVFSRAPAWKVLSFVCMGVTAVGWGMGLYDEAKYLYPFHFYERSPSYLSVDLTSKPGSVGDAGFLRFQDGTHVDSTRGVGFVSGALWCAAPVVQNDSVTSASYWAVGKDCCRMRAWFNCGDAMNQSVRSGVVIRDASPILKGELPQYMAAARMAAETYGMNLPPDPVFIRWNDTPEANQAWYWNNAVSFVIYSLLVFLLLAPLFLLLLTCTGASLFGMEASERFHPEKLDLISFGFDWTPRAYPGYLRQDLLNNRSFWTGEIIEDYLFHAANRHVYLSCLLSHPAHPYKKWQRIIVAGVATVVSWSLVAAVSTWASSWMLRNVMMIFLCLTFRNALKLVFISYGVQTDSDQHVHHSATASDFSMNQLGLALLFILLAVSTCGASMALINANAKSSSGEAMSDSTDVFAYMYVLDFLVDLFTPYLGRDNNRSNTWAIGFFGRWVYERNEFESAKSQMQNQKFRWSSLGAEVFGVGSERKPGQKKKTPSPGPQEGQQYLVPHGTIEPTQGQAKKLG</sequence>
<gene>
    <name evidence="1" type="ORF">SCF082_LOCUS44471</name>
    <name evidence="2" type="ORF">SCF082_LOCUS44531</name>
</gene>